<feature type="transmembrane region" description="Helical" evidence="6">
    <location>
        <begin position="159"/>
        <end position="181"/>
    </location>
</feature>
<feature type="transmembrane region" description="Helical" evidence="6">
    <location>
        <begin position="433"/>
        <end position="456"/>
    </location>
</feature>
<dbReference type="RefSeq" id="WP_154780032.1">
    <property type="nucleotide sequence ID" value="NZ_WMBC01000003.1"/>
</dbReference>
<feature type="transmembrane region" description="Helical" evidence="6">
    <location>
        <begin position="53"/>
        <end position="75"/>
    </location>
</feature>
<evidence type="ECO:0000256" key="2">
    <source>
        <dbReference type="ARBA" id="ARBA00022475"/>
    </source>
</evidence>
<keyword evidence="3 6" id="KW-0812">Transmembrane</keyword>
<dbReference type="GO" id="GO:0005886">
    <property type="term" value="C:plasma membrane"/>
    <property type="evidence" value="ECO:0007669"/>
    <property type="project" value="UniProtKB-SubCell"/>
</dbReference>
<evidence type="ECO:0000256" key="1">
    <source>
        <dbReference type="ARBA" id="ARBA00004651"/>
    </source>
</evidence>
<evidence type="ECO:0000313" key="7">
    <source>
        <dbReference type="EMBL" id="MTD60848.1"/>
    </source>
</evidence>
<keyword evidence="2" id="KW-1003">Cell membrane</keyword>
<feature type="transmembrane region" description="Helical" evidence="6">
    <location>
        <begin position="462"/>
        <end position="489"/>
    </location>
</feature>
<dbReference type="Proteomes" id="UP000437824">
    <property type="component" value="Unassembled WGS sequence"/>
</dbReference>
<gene>
    <name evidence="7" type="ORF">GKZ57_06090</name>
</gene>
<dbReference type="AlphaFoldDB" id="A0A844GJR0"/>
<feature type="transmembrane region" description="Helical" evidence="6">
    <location>
        <begin position="376"/>
        <end position="394"/>
    </location>
</feature>
<feature type="transmembrane region" description="Helical" evidence="6">
    <location>
        <begin position="341"/>
        <end position="364"/>
    </location>
</feature>
<evidence type="ECO:0000313" key="8">
    <source>
        <dbReference type="Proteomes" id="UP000437824"/>
    </source>
</evidence>
<proteinExistence type="predicted"/>
<feature type="transmembrane region" description="Helical" evidence="6">
    <location>
        <begin position="128"/>
        <end position="147"/>
    </location>
</feature>
<evidence type="ECO:0000256" key="5">
    <source>
        <dbReference type="ARBA" id="ARBA00023136"/>
    </source>
</evidence>
<feature type="transmembrane region" description="Helical" evidence="6">
    <location>
        <begin position="187"/>
        <end position="209"/>
    </location>
</feature>
<evidence type="ECO:0000256" key="3">
    <source>
        <dbReference type="ARBA" id="ARBA00022692"/>
    </source>
</evidence>
<evidence type="ECO:0000256" key="4">
    <source>
        <dbReference type="ARBA" id="ARBA00022989"/>
    </source>
</evidence>
<protein>
    <recommendedName>
        <fullName evidence="9">Polysaccharide biosynthesis protein</fullName>
    </recommendedName>
</protein>
<name>A0A844GJR0_9FIRM</name>
<evidence type="ECO:0008006" key="9">
    <source>
        <dbReference type="Google" id="ProtNLM"/>
    </source>
</evidence>
<reference evidence="7 8" key="1">
    <citation type="submission" date="2019-11" db="EMBL/GenBank/DDBJ databases">
        <title>Draft genome sequence of Blautia luti DSM 14534T, isolated from human stool.</title>
        <authorList>
            <person name="Ortiz R."/>
            <person name="Melis-Arcos F."/>
            <person name="Covarrubias P."/>
            <person name="Cardenas J.P."/>
            <person name="Perez-Donoso J."/>
            <person name="Almonacid D."/>
        </authorList>
    </citation>
    <scope>NUCLEOTIDE SEQUENCE [LARGE SCALE GENOMIC DNA]</scope>
    <source>
        <strain evidence="7 8">DSM 14534</strain>
    </source>
</reference>
<comment type="subcellular location">
    <subcellularLocation>
        <location evidence="1">Cell membrane</location>
        <topology evidence="1">Multi-pass membrane protein</topology>
    </subcellularLocation>
</comment>
<dbReference type="EMBL" id="WMBC01000003">
    <property type="protein sequence ID" value="MTD60848.1"/>
    <property type="molecule type" value="Genomic_DNA"/>
</dbReference>
<dbReference type="PANTHER" id="PTHR30250:SF26">
    <property type="entry name" value="PSMA PROTEIN"/>
    <property type="match status" value="1"/>
</dbReference>
<sequence>MLLVEMNRNKALALNSVASLLQQIVALICGLIVPRLILSTFGSAANGTVASISQFISITSLIQGGVTGATRVAFYGPIATGDMKKASVVYKTSQSFYTKFALALTGYVAVLAVVYPKFVETPFGYIDALLLVLVLGMNAIFESMFGIPSQLLMFADQKAYFNTFLQIFCTIGNAFVSVILIKLGCSLLVVKFVAALIFILRPIILNVYVRRHYAIDTSVEKDKSVLSQSNAALAKSIAFYVHSSTDNLVITACLNVMWVSVYSVHRYVVSSISNLVAAILGNTEALFGQMIARDEQDAIKRDVPMYDLMSKMLSTVFFFTCIILITPFVSLYTGGISDIDYYQPLFATLLCFAEYVYCTSLTYNNMIMAAGHIKQTQWISVTEAIINIVLSLVLVKWIGIIGVALGTLIAFTFNTVANIIYMKKYIFDMSLGWIIKVYLANLVAGVLATCLFGNIVNAHITGFISFFIWAAVVFAGVCLIDVVLNYFFFKNETKSVLLKISKKFAR</sequence>
<feature type="transmembrane region" description="Helical" evidence="6">
    <location>
        <begin position="12"/>
        <end position="33"/>
    </location>
</feature>
<feature type="transmembrane region" description="Helical" evidence="6">
    <location>
        <begin position="96"/>
        <end position="116"/>
    </location>
</feature>
<feature type="transmembrane region" description="Helical" evidence="6">
    <location>
        <begin position="308"/>
        <end position="329"/>
    </location>
</feature>
<dbReference type="PANTHER" id="PTHR30250">
    <property type="entry name" value="PST FAMILY PREDICTED COLANIC ACID TRANSPORTER"/>
    <property type="match status" value="1"/>
</dbReference>
<organism evidence="7 8">
    <name type="scientific">Blautia luti DSM 14534 = JCM 17040</name>
    <dbReference type="NCBI Taxonomy" id="649762"/>
    <lineage>
        <taxon>Bacteria</taxon>
        <taxon>Bacillati</taxon>
        <taxon>Bacillota</taxon>
        <taxon>Clostridia</taxon>
        <taxon>Lachnospirales</taxon>
        <taxon>Lachnospiraceae</taxon>
        <taxon>Blautia</taxon>
    </lineage>
</organism>
<comment type="caution">
    <text evidence="7">The sequence shown here is derived from an EMBL/GenBank/DDBJ whole genome shotgun (WGS) entry which is preliminary data.</text>
</comment>
<keyword evidence="4 6" id="KW-1133">Transmembrane helix</keyword>
<dbReference type="InterPro" id="IPR050833">
    <property type="entry name" value="Poly_Biosynth_Transport"/>
</dbReference>
<accession>A0A844GJR0</accession>
<evidence type="ECO:0000256" key="6">
    <source>
        <dbReference type="SAM" id="Phobius"/>
    </source>
</evidence>
<feature type="transmembrane region" description="Helical" evidence="6">
    <location>
        <begin position="400"/>
        <end position="421"/>
    </location>
</feature>
<keyword evidence="5 6" id="KW-0472">Membrane</keyword>